<dbReference type="RefSeq" id="WP_213430247.1">
    <property type="nucleotide sequence ID" value="NZ_AP031286.1"/>
</dbReference>
<dbReference type="InterPro" id="IPR010982">
    <property type="entry name" value="Lambda_DNA-bd_dom_sf"/>
</dbReference>
<reference evidence="4" key="1">
    <citation type="submission" date="2022-06" db="EMBL/GenBank/DDBJ databases">
        <authorList>
            <person name="Dietemann V."/>
            <person name="Ory F."/>
            <person name="Dainat B."/>
            <person name="Oberhansli S."/>
        </authorList>
    </citation>
    <scope>NUCLEOTIDE SEQUENCE</scope>
    <source>
        <strain evidence="4">Ena-SAMPLE-TAB-26-04-2022-14:26:32:270-5432</strain>
    </source>
</reference>
<dbReference type="SUPFAM" id="SSF47413">
    <property type="entry name" value="lambda repressor-like DNA-binding domains"/>
    <property type="match status" value="1"/>
</dbReference>
<keyword evidence="1" id="KW-0238">DNA-binding</keyword>
<protein>
    <submittedName>
        <fullName evidence="4">Helix-turn-helix domain-containing protein</fullName>
    </submittedName>
</protein>
<feature type="domain" description="HTH cro/C1-type" evidence="3">
    <location>
        <begin position="8"/>
        <end position="67"/>
    </location>
</feature>
<dbReference type="Pfam" id="PF01381">
    <property type="entry name" value="HTH_3"/>
    <property type="match status" value="1"/>
</dbReference>
<feature type="region of interest" description="Disordered" evidence="2">
    <location>
        <begin position="1"/>
        <end position="20"/>
    </location>
</feature>
<gene>
    <name evidence="4" type="ORF">WJ0W_005051</name>
</gene>
<evidence type="ECO:0000256" key="1">
    <source>
        <dbReference type="ARBA" id="ARBA00023125"/>
    </source>
</evidence>
<dbReference type="PANTHER" id="PTHR46558:SF14">
    <property type="entry name" value="HTH-TYPE TRANSCRIPTIONAL REGULATOR ANSR"/>
    <property type="match status" value="1"/>
</dbReference>
<dbReference type="InterPro" id="IPR001387">
    <property type="entry name" value="Cro/C1-type_HTH"/>
</dbReference>
<evidence type="ECO:0000313" key="4">
    <source>
        <dbReference type="EMBL" id="CAH8247795.1"/>
    </source>
</evidence>
<dbReference type="CDD" id="cd00093">
    <property type="entry name" value="HTH_XRE"/>
    <property type="match status" value="1"/>
</dbReference>
<evidence type="ECO:0000259" key="3">
    <source>
        <dbReference type="PROSITE" id="PS50943"/>
    </source>
</evidence>
<feature type="compositionally biased region" description="Basic and acidic residues" evidence="2">
    <location>
        <begin position="8"/>
        <end position="20"/>
    </location>
</feature>
<proteinExistence type="predicted"/>
<name>A0ABN8U9T3_9BACL</name>
<dbReference type="PANTHER" id="PTHR46558">
    <property type="entry name" value="TRACRIPTIONAL REGULATORY PROTEIN-RELATED-RELATED"/>
    <property type="match status" value="1"/>
</dbReference>
<evidence type="ECO:0000313" key="5">
    <source>
        <dbReference type="Proteomes" id="UP001154322"/>
    </source>
</evidence>
<dbReference type="EMBL" id="CALYLO010000008">
    <property type="protein sequence ID" value="CAH8247795.1"/>
    <property type="molecule type" value="Genomic_DNA"/>
</dbReference>
<dbReference type="Gene3D" id="1.10.260.40">
    <property type="entry name" value="lambda repressor-like DNA-binding domains"/>
    <property type="match status" value="1"/>
</dbReference>
<dbReference type="PROSITE" id="PS50943">
    <property type="entry name" value="HTH_CROC1"/>
    <property type="match status" value="1"/>
</dbReference>
<sequence length="132" mass="15087">MNILGKRIKAERENKKKRDPKWTQDYVANLIGVARPTYTAYENGTKEPPLDTLNKIADLFGVSSDYLLGRSDLPSPSSSEEAELDALLRGVHGAFFKDYLSAPEQKKEEMRQFLKFILEQEKNRKPGQRQGE</sequence>
<organism evidence="4 5">
    <name type="scientific">Paenibacillus melissococcoides</name>
    <dbReference type="NCBI Taxonomy" id="2912268"/>
    <lineage>
        <taxon>Bacteria</taxon>
        <taxon>Bacillati</taxon>
        <taxon>Bacillota</taxon>
        <taxon>Bacilli</taxon>
        <taxon>Bacillales</taxon>
        <taxon>Paenibacillaceae</taxon>
        <taxon>Paenibacillus</taxon>
    </lineage>
</organism>
<accession>A0ABN8U9T3</accession>
<keyword evidence="5" id="KW-1185">Reference proteome</keyword>
<dbReference type="SMART" id="SM00530">
    <property type="entry name" value="HTH_XRE"/>
    <property type="match status" value="1"/>
</dbReference>
<evidence type="ECO:0000256" key="2">
    <source>
        <dbReference type="SAM" id="MobiDB-lite"/>
    </source>
</evidence>
<dbReference type="Proteomes" id="UP001154322">
    <property type="component" value="Unassembled WGS sequence"/>
</dbReference>
<comment type="caution">
    <text evidence="4">The sequence shown here is derived from an EMBL/GenBank/DDBJ whole genome shotgun (WGS) entry which is preliminary data.</text>
</comment>